<dbReference type="PANTHER" id="PTHR47514">
    <property type="entry name" value="TRANSKETOLASE N-TERMINAL SECTION-RELATED"/>
    <property type="match status" value="1"/>
</dbReference>
<dbReference type="Gene3D" id="3.40.50.970">
    <property type="match status" value="1"/>
</dbReference>
<dbReference type="Proteomes" id="UP000632454">
    <property type="component" value="Unassembled WGS sequence"/>
</dbReference>
<dbReference type="SUPFAM" id="SSF52518">
    <property type="entry name" value="Thiamin diphosphate-binding fold (THDP-binding)"/>
    <property type="match status" value="1"/>
</dbReference>
<evidence type="ECO:0000313" key="3">
    <source>
        <dbReference type="Proteomes" id="UP000632454"/>
    </source>
</evidence>
<dbReference type="RefSeq" id="WP_188489758.1">
    <property type="nucleotide sequence ID" value="NZ_BMCS01000001.1"/>
</dbReference>
<comment type="caution">
    <text evidence="2">The sequence shown here is derived from an EMBL/GenBank/DDBJ whole genome shotgun (WGS) entry which is preliminary data.</text>
</comment>
<reference evidence="3" key="1">
    <citation type="journal article" date="2019" name="Int. J. Syst. Evol. Microbiol.">
        <title>The Global Catalogue of Microorganisms (GCM) 10K type strain sequencing project: providing services to taxonomists for standard genome sequencing and annotation.</title>
        <authorList>
            <consortium name="The Broad Institute Genomics Platform"/>
            <consortium name="The Broad Institute Genome Sequencing Center for Infectious Disease"/>
            <person name="Wu L."/>
            <person name="Ma J."/>
        </authorList>
    </citation>
    <scope>NUCLEOTIDE SEQUENCE [LARGE SCALE GENOMIC DNA]</scope>
    <source>
        <strain evidence="3">CCM 7855</strain>
    </source>
</reference>
<sequence>MTTTTNRPTYGYRDLPHLLSRMTGDEKHDPASQSTLDVVWVLYHDVLALTPDRVDDPDRDRFYLSKGHGPMAYYATLAAHGFFPAEWLDDAMAFDSPLGAHPDRTLIPGCEISAGSLGHGLPLAVGTALGLRARGSDAHVYVLVGDAELDEGSNDEAIAFAGAVGLDNLTVVAVDNSSSTHNRPHRLARRFDVEDFSTIEIDGHDHDAIRSALTHRDHRPAFIAALVERKP</sequence>
<protein>
    <submittedName>
        <fullName evidence="2">Transketolase</fullName>
    </submittedName>
</protein>
<organism evidence="2 3">
    <name type="scientific">Williamsia phyllosphaerae</name>
    <dbReference type="NCBI Taxonomy" id="885042"/>
    <lineage>
        <taxon>Bacteria</taxon>
        <taxon>Bacillati</taxon>
        <taxon>Actinomycetota</taxon>
        <taxon>Actinomycetes</taxon>
        <taxon>Mycobacteriales</taxon>
        <taxon>Nocardiaceae</taxon>
        <taxon>Williamsia</taxon>
    </lineage>
</organism>
<dbReference type="EMBL" id="BMCS01000001">
    <property type="protein sequence ID" value="GGF26700.1"/>
    <property type="molecule type" value="Genomic_DNA"/>
</dbReference>
<dbReference type="InterPro" id="IPR029061">
    <property type="entry name" value="THDP-binding"/>
</dbReference>
<feature type="domain" description="Transketolase N-terminal" evidence="1">
    <location>
        <begin position="28"/>
        <end position="224"/>
    </location>
</feature>
<gene>
    <name evidence="2" type="ORF">GCM10007298_23290</name>
</gene>
<evidence type="ECO:0000313" key="2">
    <source>
        <dbReference type="EMBL" id="GGF26700.1"/>
    </source>
</evidence>
<dbReference type="Pfam" id="PF00456">
    <property type="entry name" value="Transketolase_N"/>
    <property type="match status" value="1"/>
</dbReference>
<proteinExistence type="predicted"/>
<dbReference type="InterPro" id="IPR005474">
    <property type="entry name" value="Transketolase_N"/>
</dbReference>
<accession>A0ABQ1UTK4</accession>
<dbReference type="PANTHER" id="PTHR47514:SF2">
    <property type="entry name" value="TRANSKETOLASE"/>
    <property type="match status" value="1"/>
</dbReference>
<keyword evidence="3" id="KW-1185">Reference proteome</keyword>
<evidence type="ECO:0000259" key="1">
    <source>
        <dbReference type="Pfam" id="PF00456"/>
    </source>
</evidence>
<name>A0ABQ1UTK4_9NOCA</name>